<feature type="signal peptide" evidence="1">
    <location>
        <begin position="1"/>
        <end position="33"/>
    </location>
</feature>
<organism evidence="2">
    <name type="scientific">Silene latifolia</name>
    <name type="common">White campion</name>
    <name type="synonym">Bladder campion</name>
    <dbReference type="NCBI Taxonomy" id="37657"/>
    <lineage>
        <taxon>Eukaryota</taxon>
        <taxon>Viridiplantae</taxon>
        <taxon>Streptophyta</taxon>
        <taxon>Embryophyta</taxon>
        <taxon>Tracheophyta</taxon>
        <taxon>Spermatophyta</taxon>
        <taxon>Magnoliopsida</taxon>
        <taxon>eudicotyledons</taxon>
        <taxon>Gunneridae</taxon>
        <taxon>Pentapetalae</taxon>
        <taxon>Caryophyllales</taxon>
        <taxon>Caryophyllaceae</taxon>
        <taxon>Sileneae</taxon>
        <taxon>Silene</taxon>
        <taxon>Silene subgen. Behenantha</taxon>
        <taxon>Silene sect. Melandrium</taxon>
    </lineage>
</organism>
<reference evidence="2" key="1">
    <citation type="journal article" date="2013" name="Genetics">
        <title>Expansion of the Pseudo-autosomal Region and Ongoing Recombination Suppression in the Silene latifolia Sex Chromosomes.</title>
        <authorList>
            <person name="Bergero R."/>
            <person name="Qiu S."/>
            <person name="Forrest A."/>
            <person name="Borthwick H."/>
            <person name="Charlesworth D."/>
        </authorList>
    </citation>
    <scope>NUCLEOTIDE SEQUENCE</scope>
    <source>
        <tissue evidence="2">Flower bud</tissue>
    </source>
</reference>
<proteinExistence type="evidence at transcript level"/>
<keyword evidence="1" id="KW-0732">Signal</keyword>
<accession>T1DFL3</accession>
<evidence type="ECO:0000313" key="2">
    <source>
        <dbReference type="EMBL" id="JAA92871.1"/>
    </source>
</evidence>
<feature type="chain" id="PRO_5004586722" evidence="1">
    <location>
        <begin position="34"/>
        <end position="96"/>
    </location>
</feature>
<feature type="non-terminal residue" evidence="2">
    <location>
        <position position="96"/>
    </location>
</feature>
<sequence>MHNKIVSLKTVVILCLNISQWELALFGKASVDGKEVSVVVQICCNIHLKIQYLSYTFLMDLEAVFKSCLSLTVLKLQACKYLHDSSLEALHKEGAL</sequence>
<dbReference type="AlphaFoldDB" id="T1DFL3"/>
<evidence type="ECO:0000256" key="1">
    <source>
        <dbReference type="SAM" id="SignalP"/>
    </source>
</evidence>
<dbReference type="EMBL" id="GAKC01000036">
    <property type="protein sequence ID" value="JAA92871.1"/>
    <property type="molecule type" value="mRNA"/>
</dbReference>
<protein>
    <submittedName>
        <fullName evidence="2">Uncharacterized protein</fullName>
    </submittedName>
</protein>
<name>T1DFL3_SILLA</name>